<evidence type="ECO:0000313" key="2">
    <source>
        <dbReference type="EMBL" id="CAL0309968.1"/>
    </source>
</evidence>
<gene>
    <name evidence="2" type="ORF">LLUT_LOCUS11028</name>
</gene>
<proteinExistence type="predicted"/>
<sequence>MVIKSTLRSVESYDSTLFMVTNSATTYRCCRQNGEEISIIVQNIIANADMTIVEAKNVEEHARVECLNGSFPNLWAMHQHRKKAVDSANKISETITQLNEAIKLPIISSLPRLLVSFPPSSRGYKALHSRTSIINGIMQEFKDNVINMIGVYGMGGVEELHMGNCYIQWEVEGTKQCNSASLGELRQLNHLQSLHVQIQDILNMPSDLLIFGKLEKYKILIGDGWKWSWDYAGYSETSRTLKLNLSSTTITYLDLGIKMLLNGVEDLSLAEVNGVRNVIPEFNGEGFAQLKHLLIQNCVEIFYIIDSTNWVLPS</sequence>
<dbReference type="EMBL" id="CAXHTB010000007">
    <property type="protein sequence ID" value="CAL0309968.1"/>
    <property type="molecule type" value="Genomic_DNA"/>
</dbReference>
<dbReference type="InterPro" id="IPR032675">
    <property type="entry name" value="LRR_dom_sf"/>
</dbReference>
<keyword evidence="1" id="KW-0611">Plant defense</keyword>
<dbReference type="Gene3D" id="3.80.10.10">
    <property type="entry name" value="Ribonuclease Inhibitor"/>
    <property type="match status" value="1"/>
</dbReference>
<evidence type="ECO:0000256" key="1">
    <source>
        <dbReference type="ARBA" id="ARBA00022821"/>
    </source>
</evidence>
<accession>A0AAV1WLS4</accession>
<name>A0AAV1WLS4_LUPLU</name>
<dbReference type="SUPFAM" id="SSF52047">
    <property type="entry name" value="RNI-like"/>
    <property type="match status" value="1"/>
</dbReference>
<reference evidence="2 3" key="1">
    <citation type="submission" date="2024-03" db="EMBL/GenBank/DDBJ databases">
        <authorList>
            <person name="Martinez-Hernandez J."/>
        </authorList>
    </citation>
    <scope>NUCLEOTIDE SEQUENCE [LARGE SCALE GENOMIC DNA]</scope>
</reference>
<dbReference type="InterPro" id="IPR050905">
    <property type="entry name" value="Plant_NBS-LRR"/>
</dbReference>
<organism evidence="2 3">
    <name type="scientific">Lupinus luteus</name>
    <name type="common">European yellow lupine</name>
    <dbReference type="NCBI Taxonomy" id="3873"/>
    <lineage>
        <taxon>Eukaryota</taxon>
        <taxon>Viridiplantae</taxon>
        <taxon>Streptophyta</taxon>
        <taxon>Embryophyta</taxon>
        <taxon>Tracheophyta</taxon>
        <taxon>Spermatophyta</taxon>
        <taxon>Magnoliopsida</taxon>
        <taxon>eudicotyledons</taxon>
        <taxon>Gunneridae</taxon>
        <taxon>Pentapetalae</taxon>
        <taxon>rosids</taxon>
        <taxon>fabids</taxon>
        <taxon>Fabales</taxon>
        <taxon>Fabaceae</taxon>
        <taxon>Papilionoideae</taxon>
        <taxon>50 kb inversion clade</taxon>
        <taxon>genistoids sensu lato</taxon>
        <taxon>core genistoids</taxon>
        <taxon>Genisteae</taxon>
        <taxon>Lupinus</taxon>
    </lineage>
</organism>
<keyword evidence="3" id="KW-1185">Reference proteome</keyword>
<dbReference type="AlphaFoldDB" id="A0AAV1WLS4"/>
<dbReference type="Proteomes" id="UP001497480">
    <property type="component" value="Unassembled WGS sequence"/>
</dbReference>
<comment type="caution">
    <text evidence="2">The sequence shown here is derived from an EMBL/GenBank/DDBJ whole genome shotgun (WGS) entry which is preliminary data.</text>
</comment>
<dbReference type="PANTHER" id="PTHR33463:SF203">
    <property type="entry name" value="AAA+ ATPASE DOMAIN-CONTAINING PROTEIN"/>
    <property type="match status" value="1"/>
</dbReference>
<dbReference type="PANTHER" id="PTHR33463">
    <property type="entry name" value="NB-ARC DOMAIN-CONTAINING PROTEIN-RELATED"/>
    <property type="match status" value="1"/>
</dbReference>
<evidence type="ECO:0000313" key="3">
    <source>
        <dbReference type="Proteomes" id="UP001497480"/>
    </source>
</evidence>
<protein>
    <submittedName>
        <fullName evidence="2">Uncharacterized protein</fullName>
    </submittedName>
</protein>